<feature type="compositionally biased region" description="Polar residues" evidence="1">
    <location>
        <begin position="65"/>
        <end position="90"/>
    </location>
</feature>
<reference evidence="2 3" key="1">
    <citation type="submission" date="2024-01" db="EMBL/GenBank/DDBJ databases">
        <title>A draft genome for a cacao thread blight-causing isolate of Paramarasmius palmivorus.</title>
        <authorList>
            <person name="Baruah I.K."/>
            <person name="Bukari Y."/>
            <person name="Amoako-Attah I."/>
            <person name="Meinhardt L.W."/>
            <person name="Bailey B.A."/>
            <person name="Cohen S.P."/>
        </authorList>
    </citation>
    <scope>NUCLEOTIDE SEQUENCE [LARGE SCALE GENOMIC DNA]</scope>
    <source>
        <strain evidence="2 3">GH-12</strain>
    </source>
</reference>
<evidence type="ECO:0000256" key="1">
    <source>
        <dbReference type="SAM" id="MobiDB-lite"/>
    </source>
</evidence>
<dbReference type="AlphaFoldDB" id="A0AAW0CRN8"/>
<feature type="region of interest" description="Disordered" evidence="1">
    <location>
        <begin position="311"/>
        <end position="335"/>
    </location>
</feature>
<feature type="compositionally biased region" description="Polar residues" evidence="1">
    <location>
        <begin position="239"/>
        <end position="266"/>
    </location>
</feature>
<gene>
    <name evidence="2" type="ORF">VNI00_008921</name>
</gene>
<keyword evidence="3" id="KW-1185">Reference proteome</keyword>
<dbReference type="Proteomes" id="UP001383192">
    <property type="component" value="Unassembled WGS sequence"/>
</dbReference>
<dbReference type="EMBL" id="JAYKXP010000031">
    <property type="protein sequence ID" value="KAK7041939.1"/>
    <property type="molecule type" value="Genomic_DNA"/>
</dbReference>
<comment type="caution">
    <text evidence="2">The sequence shown here is derived from an EMBL/GenBank/DDBJ whole genome shotgun (WGS) entry which is preliminary data.</text>
</comment>
<feature type="region of interest" description="Disordered" evidence="1">
    <location>
        <begin position="167"/>
        <end position="192"/>
    </location>
</feature>
<accession>A0AAW0CRN8</accession>
<evidence type="ECO:0000313" key="3">
    <source>
        <dbReference type="Proteomes" id="UP001383192"/>
    </source>
</evidence>
<feature type="compositionally biased region" description="Basic residues" evidence="1">
    <location>
        <begin position="181"/>
        <end position="190"/>
    </location>
</feature>
<organism evidence="2 3">
    <name type="scientific">Paramarasmius palmivorus</name>
    <dbReference type="NCBI Taxonomy" id="297713"/>
    <lineage>
        <taxon>Eukaryota</taxon>
        <taxon>Fungi</taxon>
        <taxon>Dikarya</taxon>
        <taxon>Basidiomycota</taxon>
        <taxon>Agaricomycotina</taxon>
        <taxon>Agaricomycetes</taxon>
        <taxon>Agaricomycetidae</taxon>
        <taxon>Agaricales</taxon>
        <taxon>Marasmiineae</taxon>
        <taxon>Marasmiaceae</taxon>
        <taxon>Paramarasmius</taxon>
    </lineage>
</organism>
<evidence type="ECO:0000313" key="2">
    <source>
        <dbReference type="EMBL" id="KAK7041939.1"/>
    </source>
</evidence>
<sequence length="587" mass="63324">MYGIYQPDGRDVTDKAQSASTFYSTGHHPKIFKDDITCVGKIRLHQKTSKQTIAYFLKTQDTDDTPLSTDNDSATISSISANENAPQPKSDSIDIKEDVEMRLIDHPTHEEGPKSPPTFAIPPSTPAGTVTEARALPADVRSSVSGAKMNVARKRSVQTVVPVRRSARQALNRSRDDKSVHKSARAHVQKQKKDALLASRTSGEFMGRHVETLYQSVTPSLHPRSDVDMPPVRDLPGTFSESPDGNSYSSPHARSGNSITPLSQPSDCGPAPYDQVWHGNRTPSDVAQLAVPRPSYGSDISAISTLFTQTSLNTAPNPAPAMQPRRRPTNPYPLSPSYSNPYVSSASSLSNAAASMPNRPPLARYTRRLDNPGSLGPISNFSRNSVEVPSSMTLPRTAEIPASQKPLRGRPPLYSNNATTTFWLPMKAEAARDKIGGTDKYSSSSSSVSLSDNSAYSKFIDPSVQYGATEVHSGYNSNMSIGTASGSGYSLMMQTPAPPVLLPAINTQLPASRSGFPNVPDIPGVPSTPPSPEALLAFRNGLQQDMRRLYMAHVARFMQGQSQSSAPAAGNTDVWNDFLNSTGDRRS</sequence>
<feature type="region of interest" description="Disordered" evidence="1">
    <location>
        <begin position="62"/>
        <end position="92"/>
    </location>
</feature>
<name>A0AAW0CRN8_9AGAR</name>
<protein>
    <submittedName>
        <fullName evidence="2">Uncharacterized protein</fullName>
    </submittedName>
</protein>
<proteinExistence type="predicted"/>
<feature type="region of interest" description="Disordered" evidence="1">
    <location>
        <begin position="217"/>
        <end position="270"/>
    </location>
</feature>
<feature type="region of interest" description="Disordered" evidence="1">
    <location>
        <begin position="563"/>
        <end position="587"/>
    </location>
</feature>
<feature type="compositionally biased region" description="Polar residues" evidence="1">
    <location>
        <begin position="578"/>
        <end position="587"/>
    </location>
</feature>